<evidence type="ECO:0000256" key="1">
    <source>
        <dbReference type="SAM" id="SignalP"/>
    </source>
</evidence>
<gene>
    <name evidence="2" type="ORF">ENC19_04765</name>
</gene>
<evidence type="ECO:0000313" key="2">
    <source>
        <dbReference type="EMBL" id="NGM12037.1"/>
    </source>
</evidence>
<protein>
    <recommendedName>
        <fullName evidence="4">Lipoprotein</fullName>
    </recommendedName>
</protein>
<evidence type="ECO:0000313" key="3">
    <source>
        <dbReference type="Proteomes" id="UP000478148"/>
    </source>
</evidence>
<dbReference type="RefSeq" id="WP_164445860.1">
    <property type="nucleotide sequence ID" value="NZ_SAIY01000001.1"/>
</dbReference>
<feature type="chain" id="PRO_5026785049" description="Lipoprotein" evidence="1">
    <location>
        <begin position="21"/>
        <end position="241"/>
    </location>
</feature>
<dbReference type="AlphaFoldDB" id="A0A6M1L1P3"/>
<accession>A0A6M1L1P3</accession>
<organism evidence="2 3">
    <name type="scientific">Verrucosispora sioxanthis</name>
    <dbReference type="NCBI Taxonomy" id="2499994"/>
    <lineage>
        <taxon>Bacteria</taxon>
        <taxon>Bacillati</taxon>
        <taxon>Actinomycetota</taxon>
        <taxon>Actinomycetes</taxon>
        <taxon>Micromonosporales</taxon>
        <taxon>Micromonosporaceae</taxon>
        <taxon>Micromonospora</taxon>
    </lineage>
</organism>
<proteinExistence type="predicted"/>
<keyword evidence="3" id="KW-1185">Reference proteome</keyword>
<evidence type="ECO:0008006" key="4">
    <source>
        <dbReference type="Google" id="ProtNLM"/>
    </source>
</evidence>
<feature type="signal peptide" evidence="1">
    <location>
        <begin position="1"/>
        <end position="20"/>
    </location>
</feature>
<dbReference type="Proteomes" id="UP000478148">
    <property type="component" value="Unassembled WGS sequence"/>
</dbReference>
<reference evidence="2 3" key="1">
    <citation type="submission" date="2020-02" db="EMBL/GenBank/DDBJ databases">
        <title>Draft Genome Sequence of Verrucosispora sp. Strain CWR15, Isolated from Gulf of Mexico Sponge.</title>
        <authorList>
            <person name="Kennedy S.J."/>
            <person name="Cella E."/>
            <person name="Azarian T."/>
            <person name="Baker B.J."/>
            <person name="Shaw L.N."/>
        </authorList>
    </citation>
    <scope>NUCLEOTIDE SEQUENCE [LARGE SCALE GENOMIC DNA]</scope>
    <source>
        <strain evidence="2 3">CWR15</strain>
    </source>
</reference>
<comment type="caution">
    <text evidence="2">The sequence shown here is derived from an EMBL/GenBank/DDBJ whole genome shotgun (WGS) entry which is preliminary data.</text>
</comment>
<sequence>MSSRTGASAFLAVVLSVVLAGCGTDGGTQPPAGQSPSAATAAPAASEVAASVEPEAAPVNPVEVLARNTRRAYAACGGCGGVLALSGADLQAAIDSLVAEHSKQAGPALTRKNAELALYGPAGTTPKVAGDNVQGYDVLFYDASGKLVLGRQIKTFAGKPNQFPGRLSDAAPNMQYHGELLVQVAPGVDAAAVEGMMKRFWGNRSDARLAVYQNVWVAFRSPDGRPLGLWMPGARGMGVPG</sequence>
<dbReference type="EMBL" id="SAIY01000001">
    <property type="protein sequence ID" value="NGM12037.1"/>
    <property type="molecule type" value="Genomic_DNA"/>
</dbReference>
<dbReference type="PROSITE" id="PS51257">
    <property type="entry name" value="PROKAR_LIPOPROTEIN"/>
    <property type="match status" value="1"/>
</dbReference>
<keyword evidence="1" id="KW-0732">Signal</keyword>
<name>A0A6M1L1P3_9ACTN</name>